<evidence type="ECO:0000313" key="3">
    <source>
        <dbReference type="Proteomes" id="UP001596163"/>
    </source>
</evidence>
<comment type="caution">
    <text evidence="2">The sequence shown here is derived from an EMBL/GenBank/DDBJ whole genome shotgun (WGS) entry which is preliminary data.</text>
</comment>
<dbReference type="Proteomes" id="UP001596163">
    <property type="component" value="Unassembled WGS sequence"/>
</dbReference>
<evidence type="ECO:0008006" key="4">
    <source>
        <dbReference type="Google" id="ProtNLM"/>
    </source>
</evidence>
<gene>
    <name evidence="2" type="ORF">ACFPIK_13215</name>
</gene>
<evidence type="ECO:0000256" key="1">
    <source>
        <dbReference type="SAM" id="SignalP"/>
    </source>
</evidence>
<sequence>MRSKVFCLILLLFFSYVRSLAQENAYFHQTEVGFLWGKGIKNWDGNYLNRMDVSISTFHGVKISSHHVLGFAVGYDQYDQISLIPIALGWRGFLGKENKAQLFGGMDFGGGSTFLEKKETNQWSSSWYEGGMMIHPMLGVKLPAKKGNWALSASLGYKRQQLSYFQGFLDGSGQSSFAPTTGSRLPSGFTSLNETNYLFHSLVFRMGVMF</sequence>
<feature type="signal peptide" evidence="1">
    <location>
        <begin position="1"/>
        <end position="21"/>
    </location>
</feature>
<feature type="chain" id="PRO_5047264608" description="Outer membrane protein beta-barrel domain-containing protein" evidence="1">
    <location>
        <begin position="22"/>
        <end position="210"/>
    </location>
</feature>
<proteinExistence type="predicted"/>
<protein>
    <recommendedName>
        <fullName evidence="4">Outer membrane protein beta-barrel domain-containing protein</fullName>
    </recommendedName>
</protein>
<accession>A0ABW0BZ41</accession>
<dbReference type="RefSeq" id="WP_377916028.1">
    <property type="nucleotide sequence ID" value="NZ_JBHSKS010000010.1"/>
</dbReference>
<organism evidence="2 3">
    <name type="scientific">Algoriphagus aquatilis</name>
    <dbReference type="NCBI Taxonomy" id="490186"/>
    <lineage>
        <taxon>Bacteria</taxon>
        <taxon>Pseudomonadati</taxon>
        <taxon>Bacteroidota</taxon>
        <taxon>Cytophagia</taxon>
        <taxon>Cytophagales</taxon>
        <taxon>Cyclobacteriaceae</taxon>
        <taxon>Algoriphagus</taxon>
    </lineage>
</organism>
<evidence type="ECO:0000313" key="2">
    <source>
        <dbReference type="EMBL" id="MFC5192731.1"/>
    </source>
</evidence>
<keyword evidence="3" id="KW-1185">Reference proteome</keyword>
<reference evidence="3" key="1">
    <citation type="journal article" date="2019" name="Int. J. Syst. Evol. Microbiol.">
        <title>The Global Catalogue of Microorganisms (GCM) 10K type strain sequencing project: providing services to taxonomists for standard genome sequencing and annotation.</title>
        <authorList>
            <consortium name="The Broad Institute Genomics Platform"/>
            <consortium name="The Broad Institute Genome Sequencing Center for Infectious Disease"/>
            <person name="Wu L."/>
            <person name="Ma J."/>
        </authorList>
    </citation>
    <scope>NUCLEOTIDE SEQUENCE [LARGE SCALE GENOMIC DNA]</scope>
    <source>
        <strain evidence="3">CGMCC 1.7030</strain>
    </source>
</reference>
<name>A0ABW0BZ41_9BACT</name>
<dbReference type="EMBL" id="JBHSKS010000010">
    <property type="protein sequence ID" value="MFC5192731.1"/>
    <property type="molecule type" value="Genomic_DNA"/>
</dbReference>
<keyword evidence="1" id="KW-0732">Signal</keyword>